<name>A0A8S9IS09_BRACR</name>
<evidence type="ECO:0000256" key="2">
    <source>
        <dbReference type="ARBA" id="ARBA00025223"/>
    </source>
</evidence>
<accession>A0A8S9IS09</accession>
<evidence type="ECO:0000313" key="4">
    <source>
        <dbReference type="EMBL" id="KAF2572721.1"/>
    </source>
</evidence>
<reference evidence="4" key="1">
    <citation type="submission" date="2019-12" db="EMBL/GenBank/DDBJ databases">
        <title>Genome sequencing and annotation of Brassica cretica.</title>
        <authorList>
            <person name="Studholme D.J."/>
            <person name="Sarris P.F."/>
        </authorList>
    </citation>
    <scope>NUCLEOTIDE SEQUENCE</scope>
    <source>
        <strain evidence="3">PFS-001/15</strain>
        <strain evidence="4">PFS-102/07</strain>
        <tissue evidence="4">Leaf</tissue>
    </source>
</reference>
<dbReference type="AlphaFoldDB" id="A0A8S9IS09"/>
<dbReference type="PANTHER" id="PTHR10460">
    <property type="entry name" value="ABL INTERACTOR FAMILY MEMBER"/>
    <property type="match status" value="1"/>
</dbReference>
<sequence length="75" mass="8304">MEMESSKVQEDTDQKTDPVLDNLKDYTVKTLVNVVDHLGTVASKLTDLFDPQSSDISTMEMRASCVSQVNKTGTH</sequence>
<dbReference type="EMBL" id="QGKY02001015">
    <property type="protein sequence ID" value="KAF2572721.1"/>
    <property type="molecule type" value="Genomic_DNA"/>
</dbReference>
<evidence type="ECO:0000313" key="3">
    <source>
        <dbReference type="EMBL" id="KAF2535385.1"/>
    </source>
</evidence>
<comment type="function">
    <text evidence="2">Involved in regulation of actin and microtubule organization. Part of a WAVE complex that activates the Arp2/3 complex.</text>
</comment>
<protein>
    <submittedName>
        <fullName evidence="4">Uncharacterized protein</fullName>
    </submittedName>
</protein>
<dbReference type="Gene3D" id="6.10.140.1620">
    <property type="match status" value="1"/>
</dbReference>
<comment type="caution">
    <text evidence="4">The sequence shown here is derived from an EMBL/GenBank/DDBJ whole genome shotgun (WGS) entry which is preliminary data.</text>
</comment>
<comment type="similarity">
    <text evidence="1">Belongs to the ABI family.</text>
</comment>
<dbReference type="EMBL" id="QGKW02002228">
    <property type="protein sequence ID" value="KAF2535385.1"/>
    <property type="molecule type" value="Genomic_DNA"/>
</dbReference>
<gene>
    <name evidence="3" type="ORF">F2Q68_00020818</name>
    <name evidence="4" type="ORF">F2Q70_00003280</name>
</gene>
<dbReference type="InterPro" id="IPR028457">
    <property type="entry name" value="ABI"/>
</dbReference>
<evidence type="ECO:0000256" key="1">
    <source>
        <dbReference type="ARBA" id="ARBA00010020"/>
    </source>
</evidence>
<dbReference type="PANTHER" id="PTHR10460:SF0">
    <property type="entry name" value="ABELSON INTERACTING PROTEIN, ISOFORM D"/>
    <property type="match status" value="1"/>
</dbReference>
<dbReference type="Proteomes" id="UP000712281">
    <property type="component" value="Unassembled WGS sequence"/>
</dbReference>
<organism evidence="4">
    <name type="scientific">Brassica cretica</name>
    <name type="common">Mustard</name>
    <dbReference type="NCBI Taxonomy" id="69181"/>
    <lineage>
        <taxon>Eukaryota</taxon>
        <taxon>Viridiplantae</taxon>
        <taxon>Streptophyta</taxon>
        <taxon>Embryophyta</taxon>
        <taxon>Tracheophyta</taxon>
        <taxon>Spermatophyta</taxon>
        <taxon>Magnoliopsida</taxon>
        <taxon>eudicotyledons</taxon>
        <taxon>Gunneridae</taxon>
        <taxon>Pentapetalae</taxon>
        <taxon>rosids</taxon>
        <taxon>malvids</taxon>
        <taxon>Brassicales</taxon>
        <taxon>Brassicaceae</taxon>
        <taxon>Brassiceae</taxon>
        <taxon>Brassica</taxon>
    </lineage>
</organism>
<proteinExistence type="inferred from homology"/>